<evidence type="ECO:0000313" key="3">
    <source>
        <dbReference type="Proteomes" id="UP000325787"/>
    </source>
</evidence>
<dbReference type="KEGG" id="ssyi:EKG83_10695"/>
<proteinExistence type="predicted"/>
<feature type="chain" id="PRO_5025046453" evidence="1">
    <location>
        <begin position="24"/>
        <end position="362"/>
    </location>
</feature>
<evidence type="ECO:0000256" key="1">
    <source>
        <dbReference type="SAM" id="SignalP"/>
    </source>
</evidence>
<keyword evidence="1" id="KW-0732">Signal</keyword>
<dbReference type="RefSeq" id="WP_153278003.1">
    <property type="nucleotide sequence ID" value="NZ_CP034550.1"/>
</dbReference>
<reference evidence="3" key="1">
    <citation type="journal article" date="2021" name="Curr. Microbiol.">
        <title>Complete genome of nocamycin-producing strain Saccharothrix syringae NRRL B-16468 reveals the biosynthetic potential for secondary metabolites.</title>
        <authorList>
            <person name="Mo X."/>
            <person name="Yang S."/>
        </authorList>
    </citation>
    <scope>NUCLEOTIDE SEQUENCE [LARGE SCALE GENOMIC DNA]</scope>
    <source>
        <strain evidence="3">ATCC 51364 / DSM 43886 / JCM 6844 / KCTC 9398 / NBRC 14523 / NRRL B-16468 / INA 2240</strain>
    </source>
</reference>
<feature type="signal peptide" evidence="1">
    <location>
        <begin position="1"/>
        <end position="23"/>
    </location>
</feature>
<dbReference type="AlphaFoldDB" id="A0A5Q0GUV4"/>
<evidence type="ECO:0000313" key="2">
    <source>
        <dbReference type="EMBL" id="QFZ17886.1"/>
    </source>
</evidence>
<sequence>MRAMTAAVVAVVLVLSGTTPAVAAAEQRCPDLVPPGRSADDPAWYDFVMTYRSRCAAQDNHGHPYPDVTVSTLVDGRVDLSVTTSTALAGAIGSLKVAGKEYVDSGGHGSALQYAFHAWRDGAGPSECYNPTQAGARVDDDGAYAPFHEASTSKVLSVTRPGTSSVRYVSQPAMFVTLDDPRTGHGGCRAAGHQDPVEPFTAGLSRATLTASVHLGADNGLPGLENVVKLAAAYDTNDVPYDWFDGLLIAYLQKDFTAAYSYVDGRLVPPADVYAPTARCTAAGDYCLGLYFPPHVMPGAYYYLMDRHTPGAFGEQTTQVTWEVRDVPERGRVSYEVYLAVGNRDRVAWTLGELSRRLAPAR</sequence>
<dbReference type="OrthoDB" id="3500771at2"/>
<dbReference type="Proteomes" id="UP000325787">
    <property type="component" value="Chromosome"/>
</dbReference>
<name>A0A5Q0GUV4_SACSY</name>
<dbReference type="EMBL" id="CP034550">
    <property type="protein sequence ID" value="QFZ17886.1"/>
    <property type="molecule type" value="Genomic_DNA"/>
</dbReference>
<accession>A0A5Q0GUV4</accession>
<gene>
    <name evidence="2" type="ORF">EKG83_10695</name>
</gene>
<organism evidence="2 3">
    <name type="scientific">Saccharothrix syringae</name>
    <name type="common">Nocardiopsis syringae</name>
    <dbReference type="NCBI Taxonomy" id="103733"/>
    <lineage>
        <taxon>Bacteria</taxon>
        <taxon>Bacillati</taxon>
        <taxon>Actinomycetota</taxon>
        <taxon>Actinomycetes</taxon>
        <taxon>Pseudonocardiales</taxon>
        <taxon>Pseudonocardiaceae</taxon>
        <taxon>Saccharothrix</taxon>
    </lineage>
</organism>
<keyword evidence="3" id="KW-1185">Reference proteome</keyword>
<protein>
    <submittedName>
        <fullName evidence="2">Uncharacterized protein</fullName>
    </submittedName>
</protein>